<protein>
    <submittedName>
        <fullName evidence="2">Purine nucleoside phosphoramidase</fullName>
        <ecNumber evidence="2">3.9.1.-</ecNumber>
    </submittedName>
</protein>
<dbReference type="PRINTS" id="PR00332">
    <property type="entry name" value="HISTRIAD"/>
</dbReference>
<dbReference type="EC" id="3.9.1.-" evidence="2"/>
<gene>
    <name evidence="2" type="ORF">SDC9_53536</name>
</gene>
<dbReference type="Gene3D" id="3.30.428.10">
    <property type="entry name" value="HIT-like"/>
    <property type="match status" value="1"/>
</dbReference>
<keyword evidence="2" id="KW-0378">Hydrolase</keyword>
<dbReference type="Pfam" id="PF01230">
    <property type="entry name" value="HIT"/>
    <property type="match status" value="1"/>
</dbReference>
<organism evidence="2">
    <name type="scientific">bioreactor metagenome</name>
    <dbReference type="NCBI Taxonomy" id="1076179"/>
    <lineage>
        <taxon>unclassified sequences</taxon>
        <taxon>metagenomes</taxon>
        <taxon>ecological metagenomes</taxon>
    </lineage>
</organism>
<sequence length="114" mass="12360">MDDCIFCKIASGAIPSKKVYEDDQLIAFHDIAPQAPVHVLVVPKKHISGVNELAADDLALVGHVYSVIQQLVRELKIDESGYRVVVNSGKDGSQSVPHLHFHVLGGRSLAWPPG</sequence>
<dbReference type="AlphaFoldDB" id="A0A644WTN5"/>
<accession>A0A644WTN5</accession>
<dbReference type="CDD" id="cd01276">
    <property type="entry name" value="PKCI_related"/>
    <property type="match status" value="1"/>
</dbReference>
<dbReference type="PROSITE" id="PS00892">
    <property type="entry name" value="HIT_1"/>
    <property type="match status" value="1"/>
</dbReference>
<dbReference type="InterPro" id="IPR019808">
    <property type="entry name" value="Histidine_triad_CS"/>
</dbReference>
<name>A0A644WTN5_9ZZZZ</name>
<dbReference type="SUPFAM" id="SSF54197">
    <property type="entry name" value="HIT-like"/>
    <property type="match status" value="1"/>
</dbReference>
<dbReference type="GO" id="GO:0016787">
    <property type="term" value="F:hydrolase activity"/>
    <property type="evidence" value="ECO:0007669"/>
    <property type="project" value="UniProtKB-KW"/>
</dbReference>
<dbReference type="PANTHER" id="PTHR23089">
    <property type="entry name" value="HISTIDINE TRIAD HIT PROTEIN"/>
    <property type="match status" value="1"/>
</dbReference>
<proteinExistence type="predicted"/>
<dbReference type="InterPro" id="IPR036265">
    <property type="entry name" value="HIT-like_sf"/>
</dbReference>
<evidence type="ECO:0000313" key="2">
    <source>
        <dbReference type="EMBL" id="MPM07230.1"/>
    </source>
</evidence>
<feature type="domain" description="HIT" evidence="1">
    <location>
        <begin position="5"/>
        <end position="114"/>
    </location>
</feature>
<evidence type="ECO:0000259" key="1">
    <source>
        <dbReference type="PROSITE" id="PS51084"/>
    </source>
</evidence>
<dbReference type="EMBL" id="VSSQ01001313">
    <property type="protein sequence ID" value="MPM07230.1"/>
    <property type="molecule type" value="Genomic_DNA"/>
</dbReference>
<dbReference type="PROSITE" id="PS51084">
    <property type="entry name" value="HIT_2"/>
    <property type="match status" value="1"/>
</dbReference>
<dbReference type="InterPro" id="IPR011146">
    <property type="entry name" value="HIT-like"/>
</dbReference>
<reference evidence="2" key="1">
    <citation type="submission" date="2019-08" db="EMBL/GenBank/DDBJ databases">
        <authorList>
            <person name="Kucharzyk K."/>
            <person name="Murdoch R.W."/>
            <person name="Higgins S."/>
            <person name="Loffler F."/>
        </authorList>
    </citation>
    <scope>NUCLEOTIDE SEQUENCE</scope>
</reference>
<dbReference type="InterPro" id="IPR001310">
    <property type="entry name" value="Histidine_triad_HIT"/>
</dbReference>
<comment type="caution">
    <text evidence="2">The sequence shown here is derived from an EMBL/GenBank/DDBJ whole genome shotgun (WGS) entry which is preliminary data.</text>
</comment>